<name>A0ABS3HBC8_9ENTE</name>
<protein>
    <submittedName>
        <fullName evidence="1">Uncharacterized protein</fullName>
    </submittedName>
</protein>
<comment type="caution">
    <text evidence="1">The sequence shown here is derived from an EMBL/GenBank/DDBJ whole genome shotgun (WGS) entry which is preliminary data.</text>
</comment>
<evidence type="ECO:0000313" key="2">
    <source>
        <dbReference type="Proteomes" id="UP000664495"/>
    </source>
</evidence>
<evidence type="ECO:0000313" key="1">
    <source>
        <dbReference type="EMBL" id="MBO0450772.1"/>
    </source>
</evidence>
<dbReference type="EMBL" id="JAFLVR010000001">
    <property type="protein sequence ID" value="MBO0450772.1"/>
    <property type="molecule type" value="Genomic_DNA"/>
</dbReference>
<reference evidence="1 2" key="1">
    <citation type="submission" date="2021-03" db="EMBL/GenBank/DDBJ databases">
        <title>Enterococcal diversity collection.</title>
        <authorList>
            <person name="Gilmore M.S."/>
            <person name="Schwartzman J."/>
            <person name="Van Tyne D."/>
            <person name="Martin M."/>
            <person name="Earl A.M."/>
            <person name="Manson A.L."/>
            <person name="Straub T."/>
            <person name="Salamzade R."/>
            <person name="Saavedra J."/>
            <person name="Lebreton F."/>
            <person name="Prichula J."/>
            <person name="Schaufler K."/>
            <person name="Gaca A."/>
            <person name="Sgardioli B."/>
            <person name="Wagenaar J."/>
            <person name="Strong T."/>
        </authorList>
    </citation>
    <scope>NUCLEOTIDE SEQUENCE [LARGE SCALE GENOMIC DNA]</scope>
    <source>
        <strain evidence="1 2">MJM16</strain>
    </source>
</reference>
<accession>A0ABS3HBC8</accession>
<proteinExistence type="predicted"/>
<dbReference type="Proteomes" id="UP000664495">
    <property type="component" value="Unassembled WGS sequence"/>
</dbReference>
<dbReference type="RefSeq" id="WP_207106584.1">
    <property type="nucleotide sequence ID" value="NZ_JAFLVR010000001.1"/>
</dbReference>
<keyword evidence="2" id="KW-1185">Reference proteome</keyword>
<organism evidence="1 2">
    <name type="scientific">Candidatus Enterococcus murrayae</name>
    <dbReference type="NCBI Taxonomy" id="2815321"/>
    <lineage>
        <taxon>Bacteria</taxon>
        <taxon>Bacillati</taxon>
        <taxon>Bacillota</taxon>
        <taxon>Bacilli</taxon>
        <taxon>Lactobacillales</taxon>
        <taxon>Enterococcaceae</taxon>
        <taxon>Enterococcus</taxon>
    </lineage>
</organism>
<sequence length="137" mass="15745">MNNFSGENSISNDRVNKLNMEESIKNIILSMMDNSIKYSVKYKTTSNNKKVSNVINFEIPIPEVHKVNHGSISAYQIKLIPSEVTKEYLLNYPINENTESQIDFVYKKLPVKNVPMGDTVQVDFTNDETNIIMSFEF</sequence>
<gene>
    <name evidence="1" type="ORF">JZO85_00730</name>
</gene>